<reference evidence="2" key="2">
    <citation type="submission" date="2022-01" db="EMBL/GenBank/DDBJ databases">
        <authorList>
            <person name="Yamashiro T."/>
            <person name="Shiraishi A."/>
            <person name="Satake H."/>
            <person name="Nakayama K."/>
        </authorList>
    </citation>
    <scope>NUCLEOTIDE SEQUENCE</scope>
</reference>
<keyword evidence="3" id="KW-1185">Reference proteome</keyword>
<dbReference type="Proteomes" id="UP001151760">
    <property type="component" value="Unassembled WGS sequence"/>
</dbReference>
<name>A0ABQ4WP04_9ASTR</name>
<evidence type="ECO:0000313" key="3">
    <source>
        <dbReference type="Proteomes" id="UP001151760"/>
    </source>
</evidence>
<feature type="region of interest" description="Disordered" evidence="1">
    <location>
        <begin position="1"/>
        <end position="27"/>
    </location>
</feature>
<dbReference type="EMBL" id="BQNB010008813">
    <property type="protein sequence ID" value="GJS54626.1"/>
    <property type="molecule type" value="Genomic_DNA"/>
</dbReference>
<evidence type="ECO:0000313" key="2">
    <source>
        <dbReference type="EMBL" id="GJS54626.1"/>
    </source>
</evidence>
<feature type="region of interest" description="Disordered" evidence="1">
    <location>
        <begin position="44"/>
        <end position="141"/>
    </location>
</feature>
<evidence type="ECO:0000256" key="1">
    <source>
        <dbReference type="SAM" id="MobiDB-lite"/>
    </source>
</evidence>
<feature type="compositionally biased region" description="Polar residues" evidence="1">
    <location>
        <begin position="46"/>
        <end position="67"/>
    </location>
</feature>
<feature type="compositionally biased region" description="Basic and acidic residues" evidence="1">
    <location>
        <begin position="72"/>
        <end position="81"/>
    </location>
</feature>
<feature type="compositionally biased region" description="Polar residues" evidence="1">
    <location>
        <begin position="115"/>
        <end position="125"/>
    </location>
</feature>
<organism evidence="2 3">
    <name type="scientific">Tanacetum coccineum</name>
    <dbReference type="NCBI Taxonomy" id="301880"/>
    <lineage>
        <taxon>Eukaryota</taxon>
        <taxon>Viridiplantae</taxon>
        <taxon>Streptophyta</taxon>
        <taxon>Embryophyta</taxon>
        <taxon>Tracheophyta</taxon>
        <taxon>Spermatophyta</taxon>
        <taxon>Magnoliopsida</taxon>
        <taxon>eudicotyledons</taxon>
        <taxon>Gunneridae</taxon>
        <taxon>Pentapetalae</taxon>
        <taxon>asterids</taxon>
        <taxon>campanulids</taxon>
        <taxon>Asterales</taxon>
        <taxon>Asteraceae</taxon>
        <taxon>Asteroideae</taxon>
        <taxon>Anthemideae</taxon>
        <taxon>Anthemidinae</taxon>
        <taxon>Tanacetum</taxon>
    </lineage>
</organism>
<comment type="caution">
    <text evidence="2">The sequence shown here is derived from an EMBL/GenBank/DDBJ whole genome shotgun (WGS) entry which is preliminary data.</text>
</comment>
<proteinExistence type="predicted"/>
<protein>
    <submittedName>
        <fullName evidence="2">Uncharacterized protein</fullName>
    </submittedName>
</protein>
<accession>A0ABQ4WP04</accession>
<feature type="compositionally biased region" description="Polar residues" evidence="1">
    <location>
        <begin position="88"/>
        <end position="100"/>
    </location>
</feature>
<sequence length="141" mass="15867">MTTSSFYPPDEYLHPYEPSQRYQTNNNDVSFIEPYECPELVVLETEVSSTQNGQADKNDQPAKTNEILNDDQSEHSNHTNDEQIIDNLPSTEDIQISKHLSSPIAEDTSVHDTIPITNHSLSIPSMVSLAPQDSWSHEQKG</sequence>
<reference evidence="2" key="1">
    <citation type="journal article" date="2022" name="Int. J. Mol. Sci.">
        <title>Draft Genome of Tanacetum Coccineum: Genomic Comparison of Closely Related Tanacetum-Family Plants.</title>
        <authorList>
            <person name="Yamashiro T."/>
            <person name="Shiraishi A."/>
            <person name="Nakayama K."/>
            <person name="Satake H."/>
        </authorList>
    </citation>
    <scope>NUCLEOTIDE SEQUENCE</scope>
</reference>
<gene>
    <name evidence="2" type="ORF">Tco_0627988</name>
</gene>